<dbReference type="Proteomes" id="UP000679992">
    <property type="component" value="Unassembled WGS sequence"/>
</dbReference>
<comment type="caution">
    <text evidence="1">The sequence shown here is derived from an EMBL/GenBank/DDBJ whole genome shotgun (WGS) entry which is preliminary data.</text>
</comment>
<organism evidence="1 2">
    <name type="scientific">Paenibacillus vini</name>
    <dbReference type="NCBI Taxonomy" id="1476024"/>
    <lineage>
        <taxon>Bacteria</taxon>
        <taxon>Bacillati</taxon>
        <taxon>Bacillota</taxon>
        <taxon>Bacilli</taxon>
        <taxon>Bacillales</taxon>
        <taxon>Paenibacillaceae</taxon>
        <taxon>Paenibacillus</taxon>
    </lineage>
</organism>
<evidence type="ECO:0000313" key="2">
    <source>
        <dbReference type="Proteomes" id="UP000679992"/>
    </source>
</evidence>
<reference evidence="1 2" key="1">
    <citation type="submission" date="2021-03" db="EMBL/GenBank/DDBJ databases">
        <title>Antimicrobial resistance genes in bacteria isolated from Japanese honey, and their potential for conferring macrolide and lincosamide resistance in the American foulbrood pathogen Paenibacillus larvae.</title>
        <authorList>
            <person name="Okamoto M."/>
            <person name="Kumagai M."/>
            <person name="Kanamori H."/>
            <person name="Takamatsu D."/>
        </authorList>
    </citation>
    <scope>NUCLEOTIDE SEQUENCE [LARGE SCALE GENOMIC DNA]</scope>
    <source>
        <strain evidence="1 2">J42TS3</strain>
    </source>
</reference>
<dbReference type="RefSeq" id="WP_213654160.1">
    <property type="nucleotide sequence ID" value="NZ_BOSL01000003.1"/>
</dbReference>
<keyword evidence="2" id="KW-1185">Reference proteome</keyword>
<dbReference type="EMBL" id="BOSL01000003">
    <property type="protein sequence ID" value="GIP52307.1"/>
    <property type="molecule type" value="Genomic_DNA"/>
</dbReference>
<gene>
    <name evidence="1" type="ORF">J42TS3_13420</name>
</gene>
<name>A0ABQ4M8J6_9BACL</name>
<sequence length="114" mass="12676">MTEIVKVVTLGASTGDRPIQVRNPMFNYEEGSPLFRSTVRYSTYIKYDEEEAEERRAGTLIKIQRSSAKDNGNKHSRQGVDNHAAVGSLAGMRDLVKVRITPACEYDLSGEAIL</sequence>
<evidence type="ECO:0000313" key="1">
    <source>
        <dbReference type="EMBL" id="GIP52307.1"/>
    </source>
</evidence>
<proteinExistence type="predicted"/>
<protein>
    <submittedName>
        <fullName evidence="1">Uncharacterized protein</fullName>
    </submittedName>
</protein>
<accession>A0ABQ4M8J6</accession>